<dbReference type="InterPro" id="IPR003781">
    <property type="entry name" value="CoA-bd"/>
</dbReference>
<dbReference type="InterPro" id="IPR017440">
    <property type="entry name" value="Cit_synth/succinyl-CoA_lig_AS"/>
</dbReference>
<dbReference type="Proteomes" id="UP000245396">
    <property type="component" value="Unassembled WGS sequence"/>
</dbReference>
<feature type="active site" description="Tele-phosphohistidine intermediate" evidence="5">
    <location>
        <position position="248"/>
    </location>
</feature>
<reference evidence="7 8" key="1">
    <citation type="submission" date="2018-05" db="EMBL/GenBank/DDBJ databases">
        <title>Genomic Encyclopedia of Type Strains, Phase IV (KMG-IV): sequencing the most valuable type-strain genomes for metagenomic binning, comparative biology and taxonomic classification.</title>
        <authorList>
            <person name="Goeker M."/>
        </authorList>
    </citation>
    <scope>NUCLEOTIDE SEQUENCE [LARGE SCALE GENOMIC DNA]</scope>
    <source>
        <strain evidence="7 8">DSM 6986</strain>
    </source>
</reference>
<dbReference type="SUPFAM" id="SSF52210">
    <property type="entry name" value="Succinyl-CoA synthetase domains"/>
    <property type="match status" value="1"/>
</dbReference>
<dbReference type="InterPro" id="IPR016102">
    <property type="entry name" value="Succinyl-CoA_synth-like"/>
</dbReference>
<dbReference type="SMART" id="SM00881">
    <property type="entry name" value="CoA_binding"/>
    <property type="match status" value="1"/>
</dbReference>
<organism evidence="7 8">
    <name type="scientific">Pseudaminobacter salicylatoxidans</name>
    <dbReference type="NCBI Taxonomy" id="93369"/>
    <lineage>
        <taxon>Bacteria</taxon>
        <taxon>Pseudomonadati</taxon>
        <taxon>Pseudomonadota</taxon>
        <taxon>Alphaproteobacteria</taxon>
        <taxon>Hyphomicrobiales</taxon>
        <taxon>Phyllobacteriaceae</taxon>
        <taxon>Pseudaminobacter</taxon>
    </lineage>
</organism>
<dbReference type="InterPro" id="IPR005811">
    <property type="entry name" value="SUCC_ACL_C"/>
</dbReference>
<name>A0A316CNR2_PSESE</name>
<evidence type="ECO:0000256" key="3">
    <source>
        <dbReference type="ARBA" id="ARBA00022741"/>
    </source>
</evidence>
<protein>
    <submittedName>
        <fullName evidence="7">Succinyl-CoA synthetase alpha subunit</fullName>
    </submittedName>
</protein>
<dbReference type="PRINTS" id="PR01798">
    <property type="entry name" value="SCOASYNTHASE"/>
</dbReference>
<dbReference type="Pfam" id="PF00549">
    <property type="entry name" value="Ligase_CoA"/>
    <property type="match status" value="1"/>
</dbReference>
<dbReference type="UniPathway" id="UPA00223">
    <property type="reaction ID" value="UER00999"/>
</dbReference>
<evidence type="ECO:0000313" key="7">
    <source>
        <dbReference type="EMBL" id="PWJ83794.1"/>
    </source>
</evidence>
<comment type="similarity">
    <text evidence="4">Belongs to the succinate/malate CoA ligase alpha subunit family.</text>
</comment>
<dbReference type="GO" id="GO:0004776">
    <property type="term" value="F:succinate-CoA ligase (GDP-forming) activity"/>
    <property type="evidence" value="ECO:0007669"/>
    <property type="project" value="TreeGrafter"/>
</dbReference>
<dbReference type="RefSeq" id="WP_109613265.1">
    <property type="nucleotide sequence ID" value="NZ_QGGG01000008.1"/>
</dbReference>
<dbReference type="GO" id="GO:0000166">
    <property type="term" value="F:nucleotide binding"/>
    <property type="evidence" value="ECO:0007669"/>
    <property type="project" value="UniProtKB-KW"/>
</dbReference>
<evidence type="ECO:0000259" key="6">
    <source>
        <dbReference type="SMART" id="SM00881"/>
    </source>
</evidence>
<evidence type="ECO:0000256" key="2">
    <source>
        <dbReference type="ARBA" id="ARBA00022598"/>
    </source>
</evidence>
<dbReference type="NCBIfam" id="NF004230">
    <property type="entry name" value="PRK05678.1"/>
    <property type="match status" value="1"/>
</dbReference>
<evidence type="ECO:0000256" key="4">
    <source>
        <dbReference type="ARBA" id="ARBA00060724"/>
    </source>
</evidence>
<comment type="caution">
    <text evidence="7">The sequence shown here is derived from an EMBL/GenBank/DDBJ whole genome shotgun (WGS) entry which is preliminary data.</text>
</comment>
<dbReference type="FunFam" id="3.40.50.720:FF:000277">
    <property type="entry name" value="Succinate--CoA ligase [ADP-forming] subunit alpha"/>
    <property type="match status" value="1"/>
</dbReference>
<evidence type="ECO:0000256" key="5">
    <source>
        <dbReference type="PIRSR" id="PIRSR001553-1"/>
    </source>
</evidence>
<proteinExistence type="inferred from homology"/>
<evidence type="ECO:0000313" key="8">
    <source>
        <dbReference type="Proteomes" id="UP000245396"/>
    </source>
</evidence>
<dbReference type="Gene3D" id="3.40.50.261">
    <property type="entry name" value="Succinyl-CoA synthetase domains"/>
    <property type="match status" value="1"/>
</dbReference>
<dbReference type="PROSITE" id="PS00399">
    <property type="entry name" value="SUCCINYL_COA_LIG_2"/>
    <property type="match status" value="1"/>
</dbReference>
<feature type="domain" description="CoA-binding" evidence="6">
    <location>
        <begin position="4"/>
        <end position="100"/>
    </location>
</feature>
<dbReference type="GO" id="GO:0006099">
    <property type="term" value="P:tricarboxylic acid cycle"/>
    <property type="evidence" value="ECO:0007669"/>
    <property type="project" value="UniProtKB-UniPathway"/>
</dbReference>
<dbReference type="PANTHER" id="PTHR11117">
    <property type="entry name" value="SUCCINYL-COA LIGASE SUBUNIT ALPHA"/>
    <property type="match status" value="1"/>
</dbReference>
<dbReference type="PIRSF" id="PIRSF001553">
    <property type="entry name" value="SucCS_alpha"/>
    <property type="match status" value="1"/>
</dbReference>
<evidence type="ECO:0000256" key="1">
    <source>
        <dbReference type="ARBA" id="ARBA00022532"/>
    </source>
</evidence>
<accession>A0A316CNR2</accession>
<dbReference type="Pfam" id="PF02629">
    <property type="entry name" value="CoA_binding"/>
    <property type="match status" value="1"/>
</dbReference>
<dbReference type="AlphaFoldDB" id="A0A316CNR2"/>
<dbReference type="GO" id="GO:0004775">
    <property type="term" value="F:succinate-CoA ligase (ADP-forming) activity"/>
    <property type="evidence" value="ECO:0007669"/>
    <property type="project" value="TreeGrafter"/>
</dbReference>
<keyword evidence="8" id="KW-1185">Reference proteome</keyword>
<sequence>MAILVDHNTRVICQGMTGWAGTHYSAAMMEYGTNVVGGVRLGKGGSHHLNLPVFDTVAEAITVTGANASMIFVPPPTAADAMIEAIEAEMPLVVALTERVPVQDMLRVRDCLKGSRTVLVGPNSQGILAPGLCKIGVMATGSERKGEIGVISRSASLTSEVTAQLSRAGLGQSTTVGIGGDAIHGLSMRDCFELFLRDPDTGGVVVIGEIGGAEEQELAEFVAETRPDIPVVALVVGRHAPAERRMGHAGAFQKGVGDAQSKIDALAAAGAIIASSPHLVGETMRKALQLKAA</sequence>
<dbReference type="EMBL" id="QGGG01000008">
    <property type="protein sequence ID" value="PWJ83794.1"/>
    <property type="molecule type" value="Genomic_DNA"/>
</dbReference>
<keyword evidence="3" id="KW-0547">Nucleotide-binding</keyword>
<dbReference type="GO" id="GO:0009361">
    <property type="term" value="C:succinate-CoA ligase complex (ADP-forming)"/>
    <property type="evidence" value="ECO:0007669"/>
    <property type="project" value="TreeGrafter"/>
</dbReference>
<dbReference type="SUPFAM" id="SSF51735">
    <property type="entry name" value="NAD(P)-binding Rossmann-fold domains"/>
    <property type="match status" value="1"/>
</dbReference>
<keyword evidence="1" id="KW-0816">Tricarboxylic acid cycle</keyword>
<keyword evidence="2" id="KW-0436">Ligase</keyword>
<dbReference type="PANTHER" id="PTHR11117:SF2">
    <property type="entry name" value="SUCCINATE--COA LIGASE [ADP_GDP-FORMING] SUBUNIT ALPHA, MITOCHONDRIAL"/>
    <property type="match status" value="1"/>
</dbReference>
<dbReference type="STRING" id="1192868.GCA_000304395_01306"/>
<dbReference type="InterPro" id="IPR005810">
    <property type="entry name" value="CoA_lig_alpha"/>
</dbReference>
<dbReference type="OrthoDB" id="9807196at2"/>
<dbReference type="Gene3D" id="3.40.50.720">
    <property type="entry name" value="NAD(P)-binding Rossmann-like Domain"/>
    <property type="match status" value="1"/>
</dbReference>
<gene>
    <name evidence="7" type="ORF">C7441_108188</name>
</gene>
<dbReference type="InterPro" id="IPR036291">
    <property type="entry name" value="NAD(P)-bd_dom_sf"/>
</dbReference>